<dbReference type="GO" id="GO:0005085">
    <property type="term" value="F:guanyl-nucleotide exchange factor activity"/>
    <property type="evidence" value="ECO:0007669"/>
    <property type="project" value="TreeGrafter"/>
</dbReference>
<accession>A0A7W2EF17</accession>
<feature type="domain" description="RCC1-like" evidence="5">
    <location>
        <begin position="485"/>
        <end position="719"/>
    </location>
</feature>
<proteinExistence type="predicted"/>
<gene>
    <name evidence="6" type="ORF">H3H36_05105</name>
</gene>
<evidence type="ECO:0000256" key="3">
    <source>
        <dbReference type="SAM" id="SignalP"/>
    </source>
</evidence>
<dbReference type="GO" id="GO:0005737">
    <property type="term" value="C:cytoplasm"/>
    <property type="evidence" value="ECO:0007669"/>
    <property type="project" value="TreeGrafter"/>
</dbReference>
<feature type="signal peptide" evidence="3">
    <location>
        <begin position="1"/>
        <end position="17"/>
    </location>
</feature>
<evidence type="ECO:0000259" key="5">
    <source>
        <dbReference type="Pfam" id="PF25390"/>
    </source>
</evidence>
<protein>
    <submittedName>
        <fullName evidence="6">DUF4214 domain-containing protein</fullName>
    </submittedName>
</protein>
<keyword evidence="7" id="KW-1185">Reference proteome</keyword>
<dbReference type="InterPro" id="IPR025282">
    <property type="entry name" value="DUF4214"/>
</dbReference>
<dbReference type="EMBL" id="JACEZS010000003">
    <property type="protein sequence ID" value="MBA5604738.1"/>
    <property type="molecule type" value="Genomic_DNA"/>
</dbReference>
<feature type="chain" id="PRO_5031490512" evidence="3">
    <location>
        <begin position="18"/>
        <end position="744"/>
    </location>
</feature>
<dbReference type="RefSeq" id="WP_182214862.1">
    <property type="nucleotide sequence ID" value="NZ_JACEZS010000003.1"/>
</dbReference>
<feature type="domain" description="DUF4214" evidence="4">
    <location>
        <begin position="106"/>
        <end position="166"/>
    </location>
</feature>
<sequence length="744" mass="75194">MKSKNTCLVLAVLSAMAACGGGNDTAVSAPPTRTLSQLSTAGAAGTGADYSTVVQELYVAYFGRPADSGGLANFQAALAAAGAPADIAQLTSAYGSNPAVRQLIDSFGTSDESNRLYGGDSKAFVTAVYQSIFNRAPLASGLQFWADAIDTGTLTRGNAALSIMSGALNNQTAQGLIDAAAVRNKVAVGASFTAAMVTPANVNGYKGQAAAAAARAMLTAVDSNTDTAQYRSTVAATLARMSVSATSKADSFQWNLVTPAQLVVTDAQGVALPSTGLRCVAVDASALTVAADCSTIQAKRLGAQKITVSGSNVLATMQLTVIPQRQPFGTHGVTSHYGSGDYNLLVTAAGNVQAWGANTAGVLGQGLSYSKLNGSSLPLMVKDAAGTGNLGNIVAVSAGDQVALGLTADGEVLAWGDGQPMTRENTDTVTHLPVKVRNPANSGNLQHVVQVAVGDANAAALADDGTVYSWGYYAGQGTTASARYPNQVRNPAGTGALNNIVAISAGSDFTLALAADGKVYGWGWNNSGETGRGTTSTQEALPATVKLASDNSELTDVVAISAGYNFGLALTADGHVYAWGNNSQGQLGQNAVAGSYYRAVPVKDASGANLSNIKMVSAGGGHVLALDNNDNVLSWGAGSDGQLGDGANRSAGGARLKPIPVVNTDSVGALDSIVAVGAGYNHSLALRNDGTVLIWGDGFNNNLGQGGSGNTDSAVPLTVKNAAGNGPLQLSRLETFQNLLMRGR</sequence>
<dbReference type="AlphaFoldDB" id="A0A7W2EF17"/>
<dbReference type="PROSITE" id="PS50012">
    <property type="entry name" value="RCC1_3"/>
    <property type="match status" value="6"/>
</dbReference>
<evidence type="ECO:0000313" key="6">
    <source>
        <dbReference type="EMBL" id="MBA5604738.1"/>
    </source>
</evidence>
<dbReference type="InterPro" id="IPR009091">
    <property type="entry name" value="RCC1/BLIP-II"/>
</dbReference>
<dbReference type="SUPFAM" id="SSF50985">
    <property type="entry name" value="RCC1/BLIP-II"/>
    <property type="match status" value="1"/>
</dbReference>
<organism evidence="6 7">
    <name type="scientific">Rugamonas fusca</name>
    <dbReference type="NCBI Taxonomy" id="2758568"/>
    <lineage>
        <taxon>Bacteria</taxon>
        <taxon>Pseudomonadati</taxon>
        <taxon>Pseudomonadota</taxon>
        <taxon>Betaproteobacteria</taxon>
        <taxon>Burkholderiales</taxon>
        <taxon>Oxalobacteraceae</taxon>
        <taxon>Telluria group</taxon>
        <taxon>Rugamonas</taxon>
    </lineage>
</organism>
<comment type="caution">
    <text evidence="6">The sequence shown here is derived from an EMBL/GenBank/DDBJ whole genome shotgun (WGS) entry which is preliminary data.</text>
</comment>
<reference evidence="6 7" key="1">
    <citation type="submission" date="2020-07" db="EMBL/GenBank/DDBJ databases">
        <title>Novel species isolated from subtropical streams in China.</title>
        <authorList>
            <person name="Lu H."/>
        </authorList>
    </citation>
    <scope>NUCLEOTIDE SEQUENCE [LARGE SCALE GENOMIC DNA]</scope>
    <source>
        <strain evidence="6 7">FT3S</strain>
    </source>
</reference>
<dbReference type="Proteomes" id="UP000566711">
    <property type="component" value="Unassembled WGS sequence"/>
</dbReference>
<dbReference type="Gene3D" id="2.130.10.30">
    <property type="entry name" value="Regulator of chromosome condensation 1/beta-lactamase-inhibitor protein II"/>
    <property type="match status" value="2"/>
</dbReference>
<keyword evidence="3" id="KW-0732">Signal</keyword>
<evidence type="ECO:0000259" key="4">
    <source>
        <dbReference type="Pfam" id="PF13946"/>
    </source>
</evidence>
<dbReference type="InterPro" id="IPR000408">
    <property type="entry name" value="Reg_chr_condens"/>
</dbReference>
<dbReference type="InterPro" id="IPR058923">
    <property type="entry name" value="RCC1-like_dom"/>
</dbReference>
<keyword evidence="2" id="KW-0677">Repeat</keyword>
<dbReference type="PRINTS" id="PR00633">
    <property type="entry name" value="RCCNDNSATION"/>
</dbReference>
<name>A0A7W2EF17_9BURK</name>
<dbReference type="Pfam" id="PF13540">
    <property type="entry name" value="RCC1_2"/>
    <property type="match status" value="2"/>
</dbReference>
<dbReference type="PANTHER" id="PTHR45982">
    <property type="entry name" value="REGULATOR OF CHROMOSOME CONDENSATION"/>
    <property type="match status" value="1"/>
</dbReference>
<evidence type="ECO:0000256" key="1">
    <source>
        <dbReference type="ARBA" id="ARBA00022658"/>
    </source>
</evidence>
<dbReference type="PROSITE" id="PS51257">
    <property type="entry name" value="PROKAR_LIPOPROTEIN"/>
    <property type="match status" value="1"/>
</dbReference>
<dbReference type="PANTHER" id="PTHR45982:SF1">
    <property type="entry name" value="REGULATOR OF CHROMOSOME CONDENSATION"/>
    <property type="match status" value="1"/>
</dbReference>
<dbReference type="InterPro" id="IPR051553">
    <property type="entry name" value="Ran_GTPase-activating"/>
</dbReference>
<dbReference type="Pfam" id="PF25390">
    <property type="entry name" value="WD40_RLD"/>
    <property type="match status" value="1"/>
</dbReference>
<evidence type="ECO:0000313" key="7">
    <source>
        <dbReference type="Proteomes" id="UP000566711"/>
    </source>
</evidence>
<keyword evidence="1" id="KW-0344">Guanine-nucleotide releasing factor</keyword>
<dbReference type="PROSITE" id="PS00626">
    <property type="entry name" value="RCC1_2"/>
    <property type="match status" value="1"/>
</dbReference>
<dbReference type="Pfam" id="PF13946">
    <property type="entry name" value="DUF4214"/>
    <property type="match status" value="1"/>
</dbReference>
<evidence type="ECO:0000256" key="2">
    <source>
        <dbReference type="ARBA" id="ARBA00022737"/>
    </source>
</evidence>